<dbReference type="PANTHER" id="PTHR33392:SF6">
    <property type="entry name" value="POLYISOPRENYL-TEICHOIC ACID--PEPTIDOGLYCAN TEICHOIC ACID TRANSFERASE TAGU"/>
    <property type="match status" value="1"/>
</dbReference>
<accession>A0ABS0NN95</accession>
<name>A0ABS0NN95_9ACTN</name>
<dbReference type="InterPro" id="IPR050922">
    <property type="entry name" value="LytR/CpsA/Psr_CW_biosynth"/>
</dbReference>
<dbReference type="RefSeq" id="WP_197990030.1">
    <property type="nucleotide sequence ID" value="NZ_JACYXC010000001.1"/>
</dbReference>
<keyword evidence="7" id="KW-1185">Reference proteome</keyword>
<comment type="similarity">
    <text evidence="1">Belongs to the LytR/CpsA/Psr (LCP) family.</text>
</comment>
<evidence type="ECO:0000259" key="5">
    <source>
        <dbReference type="Pfam" id="PF13399"/>
    </source>
</evidence>
<evidence type="ECO:0000259" key="4">
    <source>
        <dbReference type="Pfam" id="PF03816"/>
    </source>
</evidence>
<protein>
    <submittedName>
        <fullName evidence="6">LCP family protein</fullName>
    </submittedName>
</protein>
<evidence type="ECO:0000256" key="2">
    <source>
        <dbReference type="SAM" id="MobiDB-lite"/>
    </source>
</evidence>
<sequence length="597" mass="63483">MEQERRARGEGRRRRAPEAREQGRDDSPYEGPEAAGGPAGAGRGAAADASGAAAGSPAGTGDAPASTRAERRAAQRSGKSPVPAPRNGGRGRRRPPAGKGGGKGGRRSKGIRILKWSALALAVLILGAAGAGYLYYQHLNNNLKKETLNLGKNKLDRAAPNADGETPLNILLLGSDSRNSAENLKLGGARDTVGEKPRADVQMLVHVSADRSNMSVITIPRDTRVKIPECVDEDGTVYPETDSKIINASMQHGGPGCTVATWEDLTGIPIDHFMKIEFSGVVDMADAVGGVPVCVQANVYDKSSGLRLERGETYVKGRQALQWLRTRHGFAGQSDLARAKAQHMYMSAMVRQLKKNAKLSDPGKLMDLADAATKALTVDPDLNVKKLYDLGNELKQVPTKRITMTTMPWVPDPRDPDAHVIPHPEDAEKLFSLVRNDVALDGKDKKKPKKKPAPKPSTAVNELPVTVQNGTGTTTLGPVPQRAAVLADVLVQAGYAQAKADATPRSQVDTTIAYPSEKLHGDALAVAKALGLPKKAVRHSVAVTQVTLVVGSDWREGTAYPKSAGKDEEEDKTPSTADLLNGGDEKACMPVDQGHTF</sequence>
<dbReference type="InterPro" id="IPR027381">
    <property type="entry name" value="LytR/CpsA/Psr_C"/>
</dbReference>
<feature type="compositionally biased region" description="Basic and acidic residues" evidence="2">
    <location>
        <begin position="1"/>
        <end position="27"/>
    </location>
</feature>
<dbReference type="PANTHER" id="PTHR33392">
    <property type="entry name" value="POLYISOPRENYL-TEICHOIC ACID--PEPTIDOGLYCAN TEICHOIC ACID TRANSFERASE TAGU"/>
    <property type="match status" value="1"/>
</dbReference>
<dbReference type="NCBIfam" id="TIGR00350">
    <property type="entry name" value="lytR_cpsA_psr"/>
    <property type="match status" value="1"/>
</dbReference>
<comment type="caution">
    <text evidence="6">The sequence shown here is derived from an EMBL/GenBank/DDBJ whole genome shotgun (WGS) entry which is preliminary data.</text>
</comment>
<dbReference type="Pfam" id="PF03816">
    <property type="entry name" value="LytR_cpsA_psr"/>
    <property type="match status" value="1"/>
</dbReference>
<dbReference type="Gene3D" id="3.30.70.2390">
    <property type="match status" value="1"/>
</dbReference>
<dbReference type="Pfam" id="PF13399">
    <property type="entry name" value="LytR_C"/>
    <property type="match status" value="1"/>
</dbReference>
<evidence type="ECO:0000313" key="7">
    <source>
        <dbReference type="Proteomes" id="UP000807371"/>
    </source>
</evidence>
<evidence type="ECO:0000256" key="3">
    <source>
        <dbReference type="SAM" id="Phobius"/>
    </source>
</evidence>
<dbReference type="Gene3D" id="3.40.630.190">
    <property type="entry name" value="LCP protein"/>
    <property type="match status" value="1"/>
</dbReference>
<feature type="domain" description="Cell envelope-related transcriptional attenuator" evidence="4">
    <location>
        <begin position="198"/>
        <end position="354"/>
    </location>
</feature>
<feature type="region of interest" description="Disordered" evidence="2">
    <location>
        <begin position="441"/>
        <end position="460"/>
    </location>
</feature>
<gene>
    <name evidence="6" type="ORF">IHE55_18440</name>
</gene>
<evidence type="ECO:0000256" key="1">
    <source>
        <dbReference type="ARBA" id="ARBA00006068"/>
    </source>
</evidence>
<keyword evidence="3" id="KW-0472">Membrane</keyword>
<feature type="region of interest" description="Disordered" evidence="2">
    <location>
        <begin position="557"/>
        <end position="597"/>
    </location>
</feature>
<evidence type="ECO:0000313" key="6">
    <source>
        <dbReference type="EMBL" id="MBH5336648.1"/>
    </source>
</evidence>
<dbReference type="EMBL" id="JACYXC010000001">
    <property type="protein sequence ID" value="MBH5336648.1"/>
    <property type="molecule type" value="Genomic_DNA"/>
</dbReference>
<dbReference type="Proteomes" id="UP000807371">
    <property type="component" value="Unassembled WGS sequence"/>
</dbReference>
<keyword evidence="3" id="KW-1133">Transmembrane helix</keyword>
<organism evidence="6 7">
    <name type="scientific">Streptomyces pactum</name>
    <dbReference type="NCBI Taxonomy" id="68249"/>
    <lineage>
        <taxon>Bacteria</taxon>
        <taxon>Bacillati</taxon>
        <taxon>Actinomycetota</taxon>
        <taxon>Actinomycetes</taxon>
        <taxon>Kitasatosporales</taxon>
        <taxon>Streptomycetaceae</taxon>
        <taxon>Streptomyces</taxon>
    </lineage>
</organism>
<dbReference type="InterPro" id="IPR004474">
    <property type="entry name" value="LytR_CpsA_psr"/>
</dbReference>
<feature type="region of interest" description="Disordered" evidence="2">
    <location>
        <begin position="1"/>
        <end position="108"/>
    </location>
</feature>
<proteinExistence type="inferred from homology"/>
<keyword evidence="3" id="KW-0812">Transmembrane</keyword>
<reference evidence="6 7" key="1">
    <citation type="submission" date="2020-09" db="EMBL/GenBank/DDBJ databases">
        <title>Biosynthesis of the nuclear factor of activated T cells inhibitor NFAT-133 and its congeners in Streptomyces pactum.</title>
        <authorList>
            <person name="Zhou W."/>
            <person name="Posri P."/>
            <person name="Abugrain M.E."/>
            <person name="Weisberg A.J."/>
            <person name="Chang J.H."/>
            <person name="Mahmud T."/>
        </authorList>
    </citation>
    <scope>NUCLEOTIDE SEQUENCE [LARGE SCALE GENOMIC DNA]</scope>
    <source>
        <strain evidence="6 7">ATCC 27456</strain>
    </source>
</reference>
<feature type="compositionally biased region" description="Low complexity" evidence="2">
    <location>
        <begin position="44"/>
        <end position="65"/>
    </location>
</feature>
<feature type="domain" description="LytR/CpsA/Psr regulator C-terminal" evidence="5">
    <location>
        <begin position="463"/>
        <end position="554"/>
    </location>
</feature>
<feature type="transmembrane region" description="Helical" evidence="3">
    <location>
        <begin position="113"/>
        <end position="136"/>
    </location>
</feature>